<name>A0A3D8J2D2_9HELI</name>
<feature type="domain" description="DUF2147" evidence="1">
    <location>
        <begin position="35"/>
        <end position="146"/>
    </location>
</feature>
<dbReference type="OrthoDB" id="5324495at2"/>
<organism evidence="2 3">
    <name type="scientific">Helicobacter aurati</name>
    <dbReference type="NCBI Taxonomy" id="137778"/>
    <lineage>
        <taxon>Bacteria</taxon>
        <taxon>Pseudomonadati</taxon>
        <taxon>Campylobacterota</taxon>
        <taxon>Epsilonproteobacteria</taxon>
        <taxon>Campylobacterales</taxon>
        <taxon>Helicobacteraceae</taxon>
        <taxon>Helicobacter</taxon>
    </lineage>
</organism>
<dbReference type="Proteomes" id="UP000256424">
    <property type="component" value="Unassembled WGS sequence"/>
</dbReference>
<gene>
    <name evidence="2" type="ORF">CQA66_05955</name>
</gene>
<comment type="caution">
    <text evidence="2">The sequence shown here is derived from an EMBL/GenBank/DDBJ whole genome shotgun (WGS) entry which is preliminary data.</text>
</comment>
<dbReference type="Pfam" id="PF09917">
    <property type="entry name" value="DUF2147"/>
    <property type="match status" value="1"/>
</dbReference>
<accession>A0A3D8J2D2</accession>
<evidence type="ECO:0000313" key="2">
    <source>
        <dbReference type="EMBL" id="RDU71677.1"/>
    </source>
</evidence>
<evidence type="ECO:0000313" key="3">
    <source>
        <dbReference type="Proteomes" id="UP000256424"/>
    </source>
</evidence>
<keyword evidence="3" id="KW-1185">Reference proteome</keyword>
<dbReference type="EMBL" id="NXLW01000010">
    <property type="protein sequence ID" value="RDU71677.1"/>
    <property type="molecule type" value="Genomic_DNA"/>
</dbReference>
<evidence type="ECO:0000259" key="1">
    <source>
        <dbReference type="Pfam" id="PF09917"/>
    </source>
</evidence>
<dbReference type="AlphaFoldDB" id="A0A3D8J2D2"/>
<sequence>MLASYKQKFRGTTFVVCVMFVCSVCVFGRDIAGIYLTHKDTPGGQAIVEIFKHNNKYYVYGLKNLKNNVFTDSCNTDLQLRNRKNVGTVFAYDYTRNASGEFVGGSIYNFHNCKTYYGKIVPKADGKIDFVGSLDSYYMLRRTYEWELLLPHQAKEYDKYRQPIDKLLQSIEDTRKSNK</sequence>
<protein>
    <submittedName>
        <fullName evidence="2">DUF2147 domain-containing protein</fullName>
    </submittedName>
</protein>
<reference evidence="2 3" key="1">
    <citation type="submission" date="2018-04" db="EMBL/GenBank/DDBJ databases">
        <title>Novel Campyloabacter and Helicobacter Species and Strains.</title>
        <authorList>
            <person name="Mannion A.J."/>
            <person name="Shen Z."/>
            <person name="Fox J.G."/>
        </authorList>
    </citation>
    <scope>NUCLEOTIDE SEQUENCE [LARGE SCALE GENOMIC DNA]</scope>
    <source>
        <strain evidence="2 3">MIT 97-5075</strain>
    </source>
</reference>
<dbReference type="InterPro" id="IPR019223">
    <property type="entry name" value="DUF2147"/>
</dbReference>
<dbReference type="Gene3D" id="2.40.128.520">
    <property type="match status" value="1"/>
</dbReference>
<proteinExistence type="predicted"/>